<keyword evidence="3" id="KW-1185">Reference proteome</keyword>
<name>A8MFP1_ALKOO</name>
<evidence type="ECO:0000313" key="3">
    <source>
        <dbReference type="Proteomes" id="UP000000269"/>
    </source>
</evidence>
<dbReference type="AlphaFoldDB" id="A8MFP1"/>
<dbReference type="OrthoDB" id="2086750at2"/>
<organism evidence="2 3">
    <name type="scientific">Alkaliphilus oremlandii (strain OhILAs)</name>
    <name type="common">Clostridium oremlandii (strain OhILAs)</name>
    <dbReference type="NCBI Taxonomy" id="350688"/>
    <lineage>
        <taxon>Bacteria</taxon>
        <taxon>Bacillati</taxon>
        <taxon>Bacillota</taxon>
        <taxon>Clostridia</taxon>
        <taxon>Peptostreptococcales</taxon>
        <taxon>Natronincolaceae</taxon>
        <taxon>Alkaliphilus</taxon>
    </lineage>
</organism>
<dbReference type="eggNOG" id="ENOG50331Y4">
    <property type="taxonomic scope" value="Bacteria"/>
</dbReference>
<proteinExistence type="predicted"/>
<keyword evidence="1" id="KW-0812">Transmembrane</keyword>
<evidence type="ECO:0000256" key="1">
    <source>
        <dbReference type="SAM" id="Phobius"/>
    </source>
</evidence>
<dbReference type="EMBL" id="CP000853">
    <property type="protein sequence ID" value="ABW17680.1"/>
    <property type="molecule type" value="Genomic_DNA"/>
</dbReference>
<sequence>MDKNLIRFLMFLAYCVPYGYLAMKGDATFGTMIFYGLMIASFGILCRTAIRTNNAIVLIIGNVLSFISSYLFTFKNLSEEWGWYFKPFTPMSLLLLITTVFFTIQVLIIFRFSKK</sequence>
<feature type="transmembrane region" description="Helical" evidence="1">
    <location>
        <begin position="93"/>
        <end position="112"/>
    </location>
</feature>
<evidence type="ECO:0000313" key="2">
    <source>
        <dbReference type="EMBL" id="ABW17680.1"/>
    </source>
</evidence>
<dbReference type="RefSeq" id="WP_012157995.1">
    <property type="nucleotide sequence ID" value="NC_009922.1"/>
</dbReference>
<feature type="transmembrane region" description="Helical" evidence="1">
    <location>
        <begin position="29"/>
        <end position="48"/>
    </location>
</feature>
<keyword evidence="1" id="KW-1133">Transmembrane helix</keyword>
<feature type="transmembrane region" description="Helical" evidence="1">
    <location>
        <begin position="55"/>
        <end position="73"/>
    </location>
</feature>
<dbReference type="STRING" id="350688.Clos_0112"/>
<keyword evidence="1" id="KW-0472">Membrane</keyword>
<dbReference type="HOGENOM" id="CLU_164835_0_0_9"/>
<feature type="transmembrane region" description="Helical" evidence="1">
    <location>
        <begin position="5"/>
        <end position="23"/>
    </location>
</feature>
<protein>
    <submittedName>
        <fullName evidence="2">Uncharacterized protein</fullName>
    </submittedName>
</protein>
<dbReference type="KEGG" id="aoe:Clos_0112"/>
<reference evidence="3" key="1">
    <citation type="submission" date="2007-10" db="EMBL/GenBank/DDBJ databases">
        <title>Complete genome of Alkaliphilus oremlandii OhILAs.</title>
        <authorList>
            <person name="Copeland A."/>
            <person name="Lucas S."/>
            <person name="Lapidus A."/>
            <person name="Barry K."/>
            <person name="Detter J.C."/>
            <person name="Glavina del Rio T."/>
            <person name="Hammon N."/>
            <person name="Israni S."/>
            <person name="Dalin E."/>
            <person name="Tice H."/>
            <person name="Pitluck S."/>
            <person name="Chain P."/>
            <person name="Malfatti S."/>
            <person name="Shin M."/>
            <person name="Vergez L."/>
            <person name="Schmutz J."/>
            <person name="Larimer F."/>
            <person name="Land M."/>
            <person name="Hauser L."/>
            <person name="Kyrpides N."/>
            <person name="Mikhailova N."/>
            <person name="Stolz J.F."/>
            <person name="Dawson A."/>
            <person name="Fisher E."/>
            <person name="Crable B."/>
            <person name="Perera E."/>
            <person name="Lisak J."/>
            <person name="Ranganathan M."/>
            <person name="Basu P."/>
            <person name="Richardson P."/>
        </authorList>
    </citation>
    <scope>NUCLEOTIDE SEQUENCE [LARGE SCALE GENOMIC DNA]</scope>
    <source>
        <strain evidence="3">OhILAs</strain>
    </source>
</reference>
<accession>A8MFP1</accession>
<dbReference type="Proteomes" id="UP000000269">
    <property type="component" value="Chromosome"/>
</dbReference>
<gene>
    <name evidence="2" type="ordered locus">Clos_0112</name>
</gene>